<dbReference type="PANTHER" id="PTHR43050">
    <property type="entry name" value="SERINE / THREONINE RACEMASE FAMILY MEMBER"/>
    <property type="match status" value="1"/>
</dbReference>
<dbReference type="GO" id="GO:0000287">
    <property type="term" value="F:magnesium ion binding"/>
    <property type="evidence" value="ECO:0007669"/>
    <property type="project" value="TreeGrafter"/>
</dbReference>
<evidence type="ECO:0000259" key="5">
    <source>
        <dbReference type="Pfam" id="PF00291"/>
    </source>
</evidence>
<dbReference type="InterPro" id="IPR001926">
    <property type="entry name" value="TrpB-like_PALP"/>
</dbReference>
<feature type="domain" description="Tryptophan synthase beta chain-like PALP" evidence="5">
    <location>
        <begin position="17"/>
        <end position="302"/>
    </location>
</feature>
<evidence type="ECO:0000256" key="2">
    <source>
        <dbReference type="ARBA" id="ARBA00010869"/>
    </source>
</evidence>
<dbReference type="Proteomes" id="UP000663929">
    <property type="component" value="Chromosome"/>
</dbReference>
<evidence type="ECO:0000256" key="1">
    <source>
        <dbReference type="ARBA" id="ARBA00001933"/>
    </source>
</evidence>
<dbReference type="InterPro" id="IPR036052">
    <property type="entry name" value="TrpB-like_PALP_sf"/>
</dbReference>
<dbReference type="RefSeq" id="WP_237382734.1">
    <property type="nucleotide sequence ID" value="NZ_CP071793.1"/>
</dbReference>
<dbReference type="PANTHER" id="PTHR43050:SF1">
    <property type="entry name" value="SERINE RACEMASE"/>
    <property type="match status" value="1"/>
</dbReference>
<gene>
    <name evidence="6" type="ORF">J3U87_09160</name>
</gene>
<dbReference type="GO" id="GO:0030378">
    <property type="term" value="F:serine racemase activity"/>
    <property type="evidence" value="ECO:0007669"/>
    <property type="project" value="TreeGrafter"/>
</dbReference>
<dbReference type="GO" id="GO:0018114">
    <property type="term" value="F:threonine racemase activity"/>
    <property type="evidence" value="ECO:0007669"/>
    <property type="project" value="TreeGrafter"/>
</dbReference>
<keyword evidence="3" id="KW-0663">Pyridoxal phosphate</keyword>
<dbReference type="GO" id="GO:0030170">
    <property type="term" value="F:pyridoxal phosphate binding"/>
    <property type="evidence" value="ECO:0007669"/>
    <property type="project" value="TreeGrafter"/>
</dbReference>
<dbReference type="CDD" id="cd01562">
    <property type="entry name" value="Thr-dehyd"/>
    <property type="match status" value="1"/>
</dbReference>
<dbReference type="GO" id="GO:0003941">
    <property type="term" value="F:L-serine ammonia-lyase activity"/>
    <property type="evidence" value="ECO:0007669"/>
    <property type="project" value="TreeGrafter"/>
</dbReference>
<dbReference type="Gene3D" id="3.40.50.1100">
    <property type="match status" value="2"/>
</dbReference>
<dbReference type="AlphaFoldDB" id="A0A8A4TSW2"/>
<keyword evidence="7" id="KW-1185">Reference proteome</keyword>
<dbReference type="FunFam" id="3.40.50.1100:FF:000005">
    <property type="entry name" value="Threonine dehydratase catabolic"/>
    <property type="match status" value="1"/>
</dbReference>
<reference evidence="6" key="1">
    <citation type="submission" date="2021-03" db="EMBL/GenBank/DDBJ databases">
        <title>Acanthopleuribacteraceae sp. M133.</title>
        <authorList>
            <person name="Wang G."/>
        </authorList>
    </citation>
    <scope>NUCLEOTIDE SEQUENCE</scope>
    <source>
        <strain evidence="6">M133</strain>
    </source>
</reference>
<comment type="similarity">
    <text evidence="2">Belongs to the serine/threonine dehydratase family.</text>
</comment>
<accession>A0A8A4TSW2</accession>
<comment type="cofactor">
    <cofactor evidence="1">
        <name>pyridoxal 5'-phosphate</name>
        <dbReference type="ChEBI" id="CHEBI:597326"/>
    </cofactor>
</comment>
<evidence type="ECO:0000256" key="4">
    <source>
        <dbReference type="ARBA" id="ARBA00023239"/>
    </source>
</evidence>
<evidence type="ECO:0000313" key="6">
    <source>
        <dbReference type="EMBL" id="QTD52630.1"/>
    </source>
</evidence>
<dbReference type="Pfam" id="PF00291">
    <property type="entry name" value="PALP"/>
    <property type="match status" value="1"/>
</dbReference>
<proteinExistence type="inferred from homology"/>
<dbReference type="GO" id="GO:0008721">
    <property type="term" value="F:D-serine ammonia-lyase activity"/>
    <property type="evidence" value="ECO:0007669"/>
    <property type="project" value="TreeGrafter"/>
</dbReference>
<organism evidence="6 7">
    <name type="scientific">Sulfidibacter corallicola</name>
    <dbReference type="NCBI Taxonomy" id="2818388"/>
    <lineage>
        <taxon>Bacteria</taxon>
        <taxon>Pseudomonadati</taxon>
        <taxon>Acidobacteriota</taxon>
        <taxon>Holophagae</taxon>
        <taxon>Acanthopleuribacterales</taxon>
        <taxon>Acanthopleuribacteraceae</taxon>
        <taxon>Sulfidibacter</taxon>
    </lineage>
</organism>
<dbReference type="EMBL" id="CP071793">
    <property type="protein sequence ID" value="QTD52630.1"/>
    <property type="molecule type" value="Genomic_DNA"/>
</dbReference>
<keyword evidence="4" id="KW-0456">Lyase</keyword>
<name>A0A8A4TSW2_SULCO</name>
<dbReference type="SUPFAM" id="SSF53686">
    <property type="entry name" value="Tryptophan synthase beta subunit-like PLP-dependent enzymes"/>
    <property type="match status" value="1"/>
</dbReference>
<evidence type="ECO:0000256" key="3">
    <source>
        <dbReference type="ARBA" id="ARBA00022898"/>
    </source>
</evidence>
<sequence>MNLILEDILAARIRIKHLVHKTPLLRSRQLNRLLGCDLYFKAESLQKVGAFKARGVCHFLSREETGNPVVTTYSSGNHGQALAWAASQFERKAVVFMPEDASQAKVAAVRGYGGEVRFAGLSGDDRQAACEAFAAETGALVVPPFDHPHIIAGQGTVLLEIVEELPTFDALLVPTGGGGLLAGNALALKALRRNAQIFACEPELAADARASLASGELQRIEYAKTIADGARNLCLGNLNWDIIRRHVDGGLAAPEFLIVEAMRELATFTKQYVEPSGALGLACLMGHRDQFKNKTVVIILSGGNIALEDYARLITSHGAKHGSASR</sequence>
<evidence type="ECO:0000313" key="7">
    <source>
        <dbReference type="Proteomes" id="UP000663929"/>
    </source>
</evidence>
<dbReference type="GO" id="GO:0005524">
    <property type="term" value="F:ATP binding"/>
    <property type="evidence" value="ECO:0007669"/>
    <property type="project" value="TreeGrafter"/>
</dbReference>
<protein>
    <submittedName>
        <fullName evidence="6">Threonine/serine dehydratase</fullName>
    </submittedName>
</protein>
<dbReference type="KEGG" id="scor:J3U87_09160"/>